<name>A0A813VIM2_9BILA</name>
<feature type="compositionally biased region" description="Polar residues" evidence="1">
    <location>
        <begin position="186"/>
        <end position="204"/>
    </location>
</feature>
<evidence type="ECO:0000313" key="2">
    <source>
        <dbReference type="EMBL" id="CAF0763183.1"/>
    </source>
</evidence>
<proteinExistence type="predicted"/>
<dbReference type="EMBL" id="CAJNOU010000062">
    <property type="protein sequence ID" value="CAF0842235.1"/>
    <property type="molecule type" value="Genomic_DNA"/>
</dbReference>
<dbReference type="AlphaFoldDB" id="A0A813VIM2"/>
<reference evidence="3" key="1">
    <citation type="submission" date="2021-02" db="EMBL/GenBank/DDBJ databases">
        <authorList>
            <person name="Nowell W R."/>
        </authorList>
    </citation>
    <scope>NUCLEOTIDE SEQUENCE</scope>
</reference>
<comment type="caution">
    <text evidence="3">The sequence shown here is derived from an EMBL/GenBank/DDBJ whole genome shotgun (WGS) entry which is preliminary data.</text>
</comment>
<evidence type="ECO:0000256" key="1">
    <source>
        <dbReference type="SAM" id="MobiDB-lite"/>
    </source>
</evidence>
<evidence type="ECO:0000313" key="4">
    <source>
        <dbReference type="Proteomes" id="UP000663889"/>
    </source>
</evidence>
<dbReference type="EMBL" id="CAJNOO010000039">
    <property type="protein sequence ID" value="CAF0763183.1"/>
    <property type="molecule type" value="Genomic_DNA"/>
</dbReference>
<accession>A0A813VIM2</accession>
<protein>
    <submittedName>
        <fullName evidence="3">Uncharacterized protein</fullName>
    </submittedName>
</protein>
<feature type="region of interest" description="Disordered" evidence="1">
    <location>
        <begin position="182"/>
        <end position="204"/>
    </location>
</feature>
<evidence type="ECO:0000313" key="3">
    <source>
        <dbReference type="EMBL" id="CAF0842235.1"/>
    </source>
</evidence>
<organism evidence="3 4">
    <name type="scientific">Rotaria sordida</name>
    <dbReference type="NCBI Taxonomy" id="392033"/>
    <lineage>
        <taxon>Eukaryota</taxon>
        <taxon>Metazoa</taxon>
        <taxon>Spiralia</taxon>
        <taxon>Gnathifera</taxon>
        <taxon>Rotifera</taxon>
        <taxon>Eurotatoria</taxon>
        <taxon>Bdelloidea</taxon>
        <taxon>Philodinida</taxon>
        <taxon>Philodinidae</taxon>
        <taxon>Rotaria</taxon>
    </lineage>
</organism>
<dbReference type="OrthoDB" id="10043973at2759"/>
<sequence>MQQQVVSFTTLHNNDNKIDCFSYIVKQCHFYIENFGIIVKRVLCKPCPLLSKETKRKKKKQLPEYIFDKRQKSSNPHTCESIASIDVISLFQSNNLRQQALTVTSIQSNTSIKRSKPQISRQLLESLVSAIDSNMPLAQNYKDDVSLLESEAALSTTQMPCNNMEFNMRQETNTKVNYKTNLDRNGPSSNITRATTNDANNSNMLADDDLPEIVSIKSTTSSSYEMVNLN</sequence>
<dbReference type="Proteomes" id="UP000663889">
    <property type="component" value="Unassembled WGS sequence"/>
</dbReference>
<dbReference type="Proteomes" id="UP000663882">
    <property type="component" value="Unassembled WGS sequence"/>
</dbReference>
<gene>
    <name evidence="2" type="ORF">RFH988_LOCUS1948</name>
    <name evidence="3" type="ORF">SEV965_LOCUS2666</name>
</gene>